<keyword evidence="1" id="KW-0540">Nuclease</keyword>
<keyword evidence="5 7" id="KW-0378">Hydrolase</keyword>
<keyword evidence="4" id="KW-0228">DNA excision</keyword>
<dbReference type="InterPro" id="IPR036237">
    <property type="entry name" value="Xyl_isomerase-like_sf"/>
</dbReference>
<keyword evidence="2 7" id="KW-0255">Endonuclease</keyword>
<dbReference type="RefSeq" id="WP_205240218.1">
    <property type="nucleotide sequence ID" value="NZ_JACHEO010000012.1"/>
</dbReference>
<proteinExistence type="predicted"/>
<evidence type="ECO:0000256" key="1">
    <source>
        <dbReference type="ARBA" id="ARBA00022722"/>
    </source>
</evidence>
<comment type="caution">
    <text evidence="7">The sequence shown here is derived from an EMBL/GenBank/DDBJ whole genome shotgun (WGS) entry which is preliminary data.</text>
</comment>
<dbReference type="PANTHER" id="PTHR31290">
    <property type="entry name" value="UV-DAMAGE ENDONUCLEASE"/>
    <property type="match status" value="1"/>
</dbReference>
<name>A0A840UUM2_9BACT</name>
<dbReference type="PANTHER" id="PTHR31290:SF5">
    <property type="entry name" value="UV-DAMAGE ENDONUCLEASE"/>
    <property type="match status" value="1"/>
</dbReference>
<dbReference type="GO" id="GO:0006289">
    <property type="term" value="P:nucleotide-excision repair"/>
    <property type="evidence" value="ECO:0007669"/>
    <property type="project" value="InterPro"/>
</dbReference>
<gene>
    <name evidence="7" type="ORF">HNQ81_002239</name>
</gene>
<keyword evidence="3" id="KW-0227">DNA damage</keyword>
<dbReference type="AlphaFoldDB" id="A0A840UUM2"/>
<evidence type="ECO:0000313" key="7">
    <source>
        <dbReference type="EMBL" id="MBB5348503.1"/>
    </source>
</evidence>
<evidence type="ECO:0000313" key="8">
    <source>
        <dbReference type="Proteomes" id="UP000539642"/>
    </source>
</evidence>
<dbReference type="GO" id="GO:0016787">
    <property type="term" value="F:hydrolase activity"/>
    <property type="evidence" value="ECO:0007669"/>
    <property type="project" value="UniProtKB-KW"/>
</dbReference>
<evidence type="ECO:0000256" key="6">
    <source>
        <dbReference type="ARBA" id="ARBA00023204"/>
    </source>
</evidence>
<dbReference type="Pfam" id="PF03851">
    <property type="entry name" value="UvdE"/>
    <property type="match status" value="1"/>
</dbReference>
<dbReference type="GO" id="GO:0004519">
    <property type="term" value="F:endonuclease activity"/>
    <property type="evidence" value="ECO:0007669"/>
    <property type="project" value="UniProtKB-KW"/>
</dbReference>
<dbReference type="EMBL" id="JACHEO010000012">
    <property type="protein sequence ID" value="MBB5348503.1"/>
    <property type="molecule type" value="Genomic_DNA"/>
</dbReference>
<evidence type="ECO:0000256" key="2">
    <source>
        <dbReference type="ARBA" id="ARBA00022759"/>
    </source>
</evidence>
<dbReference type="NCBIfam" id="TIGR00629">
    <property type="entry name" value="uvde"/>
    <property type="match status" value="1"/>
</dbReference>
<keyword evidence="8" id="KW-1185">Reference proteome</keyword>
<dbReference type="EC" id="3.-.-.-" evidence="7"/>
<accession>A0A840UUM2</accession>
<evidence type="ECO:0000256" key="5">
    <source>
        <dbReference type="ARBA" id="ARBA00022801"/>
    </source>
</evidence>
<dbReference type="SUPFAM" id="SSF51658">
    <property type="entry name" value="Xylose isomerase-like"/>
    <property type="match status" value="1"/>
</dbReference>
<keyword evidence="6" id="KW-0234">DNA repair</keyword>
<dbReference type="InterPro" id="IPR004601">
    <property type="entry name" value="UvdE"/>
</dbReference>
<dbReference type="Proteomes" id="UP000539642">
    <property type="component" value="Unassembled WGS sequence"/>
</dbReference>
<dbReference type="GO" id="GO:0009411">
    <property type="term" value="P:response to UV"/>
    <property type="evidence" value="ECO:0007669"/>
    <property type="project" value="InterPro"/>
</dbReference>
<organism evidence="7 8">
    <name type="scientific">Desulfoprunum benzoelyticum</name>
    <dbReference type="NCBI Taxonomy" id="1506996"/>
    <lineage>
        <taxon>Bacteria</taxon>
        <taxon>Pseudomonadati</taxon>
        <taxon>Thermodesulfobacteriota</taxon>
        <taxon>Desulfobulbia</taxon>
        <taxon>Desulfobulbales</taxon>
        <taxon>Desulfobulbaceae</taxon>
        <taxon>Desulfoprunum</taxon>
    </lineage>
</organism>
<evidence type="ECO:0000256" key="3">
    <source>
        <dbReference type="ARBA" id="ARBA00022763"/>
    </source>
</evidence>
<sequence length="341" mass="37932">MICRKLPYWSGVGRLVDEQVRCGVRLGLCCLFKKEEISFKTITARTLLNLAAADRPYRLSAVCAANADSLLQAVKAVQRLGIGAFRIMSPLFPRMTHPDVGYRLADLPDGQRIEELLDEVRKWSLSHDIRLSFHPDQFVVLSSPHAAVVANSIRELEYQGWLAEMVGADVINIHGGGVYGDKQGALERFRRVFPTLSPRVRSRLAIENDDNSYTVRDLLPLAERLEIPLVYDVHHHRCLPDGLSVVEATRLAGATWQATGREQYCHISSPRAGWQGGNPKPHADYIDPDDVPACWQGMTMTVDIEAKAKELAVLRLMRDLAEAEMTASGAADPEPVWAGTR</sequence>
<reference evidence="7 8" key="1">
    <citation type="submission" date="2020-08" db="EMBL/GenBank/DDBJ databases">
        <title>Genomic Encyclopedia of Type Strains, Phase IV (KMG-IV): sequencing the most valuable type-strain genomes for metagenomic binning, comparative biology and taxonomic classification.</title>
        <authorList>
            <person name="Goeker M."/>
        </authorList>
    </citation>
    <scope>NUCLEOTIDE SEQUENCE [LARGE SCALE GENOMIC DNA]</scope>
    <source>
        <strain evidence="7 8">DSM 28570</strain>
    </source>
</reference>
<dbReference type="Gene3D" id="3.20.20.150">
    <property type="entry name" value="Divalent-metal-dependent TIM barrel enzymes"/>
    <property type="match status" value="1"/>
</dbReference>
<evidence type="ECO:0000256" key="4">
    <source>
        <dbReference type="ARBA" id="ARBA00022769"/>
    </source>
</evidence>
<protein>
    <submittedName>
        <fullName evidence="7">UV DNA damage endonuclease</fullName>
        <ecNumber evidence="7">3.-.-.-</ecNumber>
    </submittedName>
</protein>